<dbReference type="Proteomes" id="UP000799750">
    <property type="component" value="Unassembled WGS sequence"/>
</dbReference>
<evidence type="ECO:0000313" key="1">
    <source>
        <dbReference type="EMBL" id="KAF2496825.1"/>
    </source>
</evidence>
<organism evidence="1 2">
    <name type="scientific">Lophium mytilinum</name>
    <dbReference type="NCBI Taxonomy" id="390894"/>
    <lineage>
        <taxon>Eukaryota</taxon>
        <taxon>Fungi</taxon>
        <taxon>Dikarya</taxon>
        <taxon>Ascomycota</taxon>
        <taxon>Pezizomycotina</taxon>
        <taxon>Dothideomycetes</taxon>
        <taxon>Pleosporomycetidae</taxon>
        <taxon>Mytilinidiales</taxon>
        <taxon>Mytilinidiaceae</taxon>
        <taxon>Lophium</taxon>
    </lineage>
</organism>
<reference evidence="1" key="1">
    <citation type="journal article" date="2020" name="Stud. Mycol.">
        <title>101 Dothideomycetes genomes: a test case for predicting lifestyles and emergence of pathogens.</title>
        <authorList>
            <person name="Haridas S."/>
            <person name="Albert R."/>
            <person name="Binder M."/>
            <person name="Bloem J."/>
            <person name="Labutti K."/>
            <person name="Salamov A."/>
            <person name="Andreopoulos B."/>
            <person name="Baker S."/>
            <person name="Barry K."/>
            <person name="Bills G."/>
            <person name="Bluhm B."/>
            <person name="Cannon C."/>
            <person name="Castanera R."/>
            <person name="Culley D."/>
            <person name="Daum C."/>
            <person name="Ezra D."/>
            <person name="Gonzalez J."/>
            <person name="Henrissat B."/>
            <person name="Kuo A."/>
            <person name="Liang C."/>
            <person name="Lipzen A."/>
            <person name="Lutzoni F."/>
            <person name="Magnuson J."/>
            <person name="Mondo S."/>
            <person name="Nolan M."/>
            <person name="Ohm R."/>
            <person name="Pangilinan J."/>
            <person name="Park H.-J."/>
            <person name="Ramirez L."/>
            <person name="Alfaro M."/>
            <person name="Sun H."/>
            <person name="Tritt A."/>
            <person name="Yoshinaga Y."/>
            <person name="Zwiers L.-H."/>
            <person name="Turgeon B."/>
            <person name="Goodwin S."/>
            <person name="Spatafora J."/>
            <person name="Crous P."/>
            <person name="Grigoriev I."/>
        </authorList>
    </citation>
    <scope>NUCLEOTIDE SEQUENCE</scope>
    <source>
        <strain evidence="1">CBS 269.34</strain>
    </source>
</reference>
<keyword evidence="2" id="KW-1185">Reference proteome</keyword>
<name>A0A6A6QWL6_9PEZI</name>
<dbReference type="OrthoDB" id="3945275at2759"/>
<evidence type="ECO:0000313" key="2">
    <source>
        <dbReference type="Proteomes" id="UP000799750"/>
    </source>
</evidence>
<dbReference type="AlphaFoldDB" id="A0A6A6QWL6"/>
<dbReference type="PANTHER" id="PTHR38790">
    <property type="entry name" value="2EXR DOMAIN-CONTAINING PROTEIN-RELATED"/>
    <property type="match status" value="1"/>
</dbReference>
<dbReference type="PANTHER" id="PTHR38790:SF4">
    <property type="entry name" value="2EXR DOMAIN-CONTAINING PROTEIN"/>
    <property type="match status" value="1"/>
</dbReference>
<accession>A0A6A6QWL6</accession>
<proteinExistence type="predicted"/>
<sequence>MRVWRGLWPESGPSPILCIKYVSIPGIIVKAGERLNMMQHGGGTQTCVDQSGPDLVTDIHFLSNDLLRVPEIMEPDSPSADCTGMTEIIPELESPVPRLPLHKRPLVEDVTPEEFCYLLEQVRRRRRMKIDEGFTMAEDCTSWQVGQPLDSSSREEKIFENPHQLYVDAEEETRQLQNAGDVVEKSYSIWSKLSHELYKRISSLCFTNNDSNPQPDLKPSLLLRLPTELRLEIWRFVFSPPYSKPHRALSLLRTNHQIHEEAHPIAFHKIRFYFRNYDSLKAHLASLSSKQLTQLNHLRLPARSLEAALKDLTLIPLLADLSHTAVTITLQLPSGASNRFRSVPSTIALYDWRTRAEKVTGLRKITVDNNGFYDDWNLLLLFLNMHALDPRTPIPELMTAVYTQWAYTLRRRGKSEGGGFVMVMDRLDG</sequence>
<dbReference type="EMBL" id="MU004187">
    <property type="protein sequence ID" value="KAF2496825.1"/>
    <property type="molecule type" value="Genomic_DNA"/>
</dbReference>
<protein>
    <submittedName>
        <fullName evidence="1">Uncharacterized protein</fullName>
    </submittedName>
</protein>
<gene>
    <name evidence="1" type="ORF">BU16DRAFT_580886</name>
</gene>